<organism evidence="1 2">
    <name type="scientific">Lithospermum erythrorhizon</name>
    <name type="common">Purple gromwell</name>
    <name type="synonym">Lithospermum officinale var. erythrorhizon</name>
    <dbReference type="NCBI Taxonomy" id="34254"/>
    <lineage>
        <taxon>Eukaryota</taxon>
        <taxon>Viridiplantae</taxon>
        <taxon>Streptophyta</taxon>
        <taxon>Embryophyta</taxon>
        <taxon>Tracheophyta</taxon>
        <taxon>Spermatophyta</taxon>
        <taxon>Magnoliopsida</taxon>
        <taxon>eudicotyledons</taxon>
        <taxon>Gunneridae</taxon>
        <taxon>Pentapetalae</taxon>
        <taxon>asterids</taxon>
        <taxon>lamiids</taxon>
        <taxon>Boraginales</taxon>
        <taxon>Boraginaceae</taxon>
        <taxon>Boraginoideae</taxon>
        <taxon>Lithospermeae</taxon>
        <taxon>Lithospermum</taxon>
    </lineage>
</organism>
<name>A0AAV3RH95_LITER</name>
<dbReference type="Proteomes" id="UP001454036">
    <property type="component" value="Unassembled WGS sequence"/>
</dbReference>
<evidence type="ECO:0008006" key="3">
    <source>
        <dbReference type="Google" id="ProtNLM"/>
    </source>
</evidence>
<comment type="caution">
    <text evidence="1">The sequence shown here is derived from an EMBL/GenBank/DDBJ whole genome shotgun (WGS) entry which is preliminary data.</text>
</comment>
<evidence type="ECO:0000313" key="2">
    <source>
        <dbReference type="Proteomes" id="UP001454036"/>
    </source>
</evidence>
<gene>
    <name evidence="1" type="ORF">LIER_28342</name>
</gene>
<dbReference type="AlphaFoldDB" id="A0AAV3RH95"/>
<accession>A0AAV3RH95</accession>
<proteinExistence type="predicted"/>
<evidence type="ECO:0000313" key="1">
    <source>
        <dbReference type="EMBL" id="GAA0175091.1"/>
    </source>
</evidence>
<dbReference type="PANTHER" id="PTHR11439:SF470">
    <property type="entry name" value="CYSTEINE-RICH RLK (RECEPTOR-LIKE PROTEIN KINASE) 8"/>
    <property type="match status" value="1"/>
</dbReference>
<protein>
    <recommendedName>
        <fullName evidence="3">Reverse transcriptase</fullName>
    </recommendedName>
</protein>
<dbReference type="PANTHER" id="PTHR11439">
    <property type="entry name" value="GAG-POL-RELATED RETROTRANSPOSON"/>
    <property type="match status" value="1"/>
</dbReference>
<reference evidence="1 2" key="1">
    <citation type="submission" date="2024-01" db="EMBL/GenBank/DDBJ databases">
        <title>The complete chloroplast genome sequence of Lithospermum erythrorhizon: insights into the phylogenetic relationship among Boraginaceae species and the maternal lineages of purple gromwells.</title>
        <authorList>
            <person name="Okada T."/>
            <person name="Watanabe K."/>
        </authorList>
    </citation>
    <scope>NUCLEOTIDE SEQUENCE [LARGE SCALE GENOMIC DNA]</scope>
</reference>
<dbReference type="EMBL" id="BAABME010009394">
    <property type="protein sequence ID" value="GAA0175091.1"/>
    <property type="molecule type" value="Genomic_DNA"/>
</dbReference>
<sequence length="113" mass="12930">MDVHNAFLHGDLSKEINMKLPSGFNKMEQNQRLAHSTSVPMKNGKRYRRLVGRLLYLSFIRPDLSFDVHVLSRLLHEPRLDHWTATLHVVKYLKGCPGQGILLKVQSSLLLTG</sequence>
<keyword evidence="2" id="KW-1185">Reference proteome</keyword>